<reference evidence="2" key="1">
    <citation type="submission" date="2007-03" db="EMBL/GenBank/DDBJ databases">
        <title>Annotation of Culex pipiens quinquefasciatus.</title>
        <authorList>
            <consortium name="The Broad Institute Genome Sequencing Platform"/>
            <person name="Atkinson P.W."/>
            <person name="Hemingway J."/>
            <person name="Christensen B.M."/>
            <person name="Higgs S."/>
            <person name="Kodira C."/>
            <person name="Hannick L."/>
            <person name="Megy K."/>
            <person name="O'Leary S."/>
            <person name="Pearson M."/>
            <person name="Haas B.J."/>
            <person name="Mauceli E."/>
            <person name="Wortman J.R."/>
            <person name="Lee N.H."/>
            <person name="Guigo R."/>
            <person name="Stanke M."/>
            <person name="Alvarado L."/>
            <person name="Amedeo P."/>
            <person name="Antoine C.H."/>
            <person name="Arensburger P."/>
            <person name="Bidwell S.L."/>
            <person name="Crawford M."/>
            <person name="Camaro F."/>
            <person name="Devon K."/>
            <person name="Engels R."/>
            <person name="Hammond M."/>
            <person name="Howarth C."/>
            <person name="Koehrsen M."/>
            <person name="Lawson D."/>
            <person name="Montgomery P."/>
            <person name="Nene V."/>
            <person name="Nusbaum C."/>
            <person name="Puiu D."/>
            <person name="Romero-Severson J."/>
            <person name="Severson D.W."/>
            <person name="Shumway M."/>
            <person name="Sisk P."/>
            <person name="Stolte C."/>
            <person name="Zeng Q."/>
            <person name="Eisenstadt E."/>
            <person name="Fraser-Liggett C."/>
            <person name="Strausberg R."/>
            <person name="Galagan J."/>
            <person name="Birren B."/>
            <person name="Collins F.H."/>
        </authorList>
    </citation>
    <scope>NUCLEOTIDE SEQUENCE [LARGE SCALE GENOMIC DNA]</scope>
    <source>
        <strain evidence="2">JHB</strain>
    </source>
</reference>
<accession>B0W687</accession>
<proteinExistence type="predicted"/>
<reference evidence="3" key="2">
    <citation type="submission" date="2020-05" db="UniProtKB">
        <authorList>
            <consortium name="EnsemblMetazoa"/>
        </authorList>
    </citation>
    <scope>IDENTIFICATION</scope>
    <source>
        <strain evidence="3">JHB</strain>
    </source>
</reference>
<evidence type="ECO:0000256" key="1">
    <source>
        <dbReference type="SAM" id="MobiDB-lite"/>
    </source>
</evidence>
<keyword evidence="4" id="KW-1185">Reference proteome</keyword>
<sequence>MSNKQGYEISQDIVAPISIRASQHLDTVGDSSESQSVHQTRPQSQRSYAGRVLPPPEPGADPPFVPSRTTIASPLLPYISLPVICETFKFRLQIPIVESDVLINAFEGMISQVISKLKEHLAGEIEFYKKQTAYAAVGFIRIPASCCTTVKRPRNISITSGSEKNDKRHKSSQIS</sequence>
<dbReference type="EnsemblMetazoa" id="CPIJ002552-RA">
    <property type="protein sequence ID" value="CPIJ002552-PA"/>
    <property type="gene ID" value="CPIJ002552"/>
</dbReference>
<dbReference type="AlphaFoldDB" id="B0W687"/>
<feature type="region of interest" description="Disordered" evidence="1">
    <location>
        <begin position="25"/>
        <end position="63"/>
    </location>
</feature>
<evidence type="ECO:0000313" key="3">
    <source>
        <dbReference type="EnsemblMetazoa" id="CPIJ002552-PA"/>
    </source>
</evidence>
<dbReference type="VEuPathDB" id="VectorBase:CPIJ002552"/>
<organism>
    <name type="scientific">Culex quinquefasciatus</name>
    <name type="common">Southern house mosquito</name>
    <name type="synonym">Culex pungens</name>
    <dbReference type="NCBI Taxonomy" id="7176"/>
    <lineage>
        <taxon>Eukaryota</taxon>
        <taxon>Metazoa</taxon>
        <taxon>Ecdysozoa</taxon>
        <taxon>Arthropoda</taxon>
        <taxon>Hexapoda</taxon>
        <taxon>Insecta</taxon>
        <taxon>Pterygota</taxon>
        <taxon>Neoptera</taxon>
        <taxon>Endopterygota</taxon>
        <taxon>Diptera</taxon>
        <taxon>Nematocera</taxon>
        <taxon>Culicoidea</taxon>
        <taxon>Culicidae</taxon>
        <taxon>Culicinae</taxon>
        <taxon>Culicini</taxon>
        <taxon>Culex</taxon>
        <taxon>Culex</taxon>
    </lineage>
</organism>
<evidence type="ECO:0000313" key="2">
    <source>
        <dbReference type="EMBL" id="EDS36434.1"/>
    </source>
</evidence>
<feature type="compositionally biased region" description="Polar residues" evidence="1">
    <location>
        <begin position="25"/>
        <end position="47"/>
    </location>
</feature>
<name>B0W687_CULQU</name>
<dbReference type="InParanoid" id="B0W687"/>
<dbReference type="KEGG" id="cqu:CpipJ_CPIJ002552"/>
<dbReference type="Proteomes" id="UP000002320">
    <property type="component" value="Unassembled WGS sequence"/>
</dbReference>
<dbReference type="EMBL" id="DS231847">
    <property type="protein sequence ID" value="EDS36434.1"/>
    <property type="molecule type" value="Genomic_DNA"/>
</dbReference>
<gene>
    <name evidence="3" type="primary">6033827</name>
    <name evidence="2" type="ORF">CpipJ_CPIJ002552</name>
</gene>
<feature type="compositionally biased region" description="Pro residues" evidence="1">
    <location>
        <begin position="53"/>
        <end position="63"/>
    </location>
</feature>
<protein>
    <submittedName>
        <fullName evidence="2 3">Uncharacterized protein</fullName>
    </submittedName>
</protein>
<dbReference type="HOGENOM" id="CLU_1534075_0_0_1"/>
<evidence type="ECO:0000313" key="4">
    <source>
        <dbReference type="Proteomes" id="UP000002320"/>
    </source>
</evidence>